<feature type="region of interest" description="Disordered" evidence="1">
    <location>
        <begin position="69"/>
        <end position="99"/>
    </location>
</feature>
<dbReference type="InterPro" id="IPR021067">
    <property type="entry name" value="Glycosyltransferase"/>
</dbReference>
<name>A0A7S3K3Q1_9STRA</name>
<reference evidence="2" key="1">
    <citation type="submission" date="2021-01" db="EMBL/GenBank/DDBJ databases">
        <authorList>
            <person name="Corre E."/>
            <person name="Pelletier E."/>
            <person name="Niang G."/>
            <person name="Scheremetjew M."/>
            <person name="Finn R."/>
            <person name="Kale V."/>
            <person name="Holt S."/>
            <person name="Cochrane G."/>
            <person name="Meng A."/>
            <person name="Brown T."/>
            <person name="Cohen L."/>
        </authorList>
    </citation>
    <scope>NUCLEOTIDE SEQUENCE</scope>
    <source>
        <strain evidence="2">CCMP1510</strain>
    </source>
</reference>
<feature type="compositionally biased region" description="Basic and acidic residues" evidence="1">
    <location>
        <begin position="89"/>
        <end position="98"/>
    </location>
</feature>
<proteinExistence type="predicted"/>
<gene>
    <name evidence="2" type="ORF">ALAG00032_LOCUS14644</name>
</gene>
<evidence type="ECO:0000256" key="1">
    <source>
        <dbReference type="SAM" id="MobiDB-lite"/>
    </source>
</evidence>
<protein>
    <submittedName>
        <fullName evidence="2">Uncharacterized protein</fullName>
    </submittedName>
</protein>
<dbReference type="Pfam" id="PF11397">
    <property type="entry name" value="GlcNAc"/>
    <property type="match status" value="2"/>
</dbReference>
<dbReference type="EMBL" id="HBIJ01022427">
    <property type="protein sequence ID" value="CAE0373842.1"/>
    <property type="molecule type" value="Transcribed_RNA"/>
</dbReference>
<dbReference type="PANTHER" id="PTHR34496">
    <property type="entry name" value="GLCNAC TRANSFERASE-RELATED"/>
    <property type="match status" value="1"/>
</dbReference>
<dbReference type="PANTHER" id="PTHR34496:SF6">
    <property type="entry name" value="GLYCOSYLTRANSFERASE 2-LIKE DOMAIN-CONTAINING PROTEIN"/>
    <property type="match status" value="1"/>
</dbReference>
<organism evidence="2">
    <name type="scientific">Aureoumbra lagunensis</name>
    <dbReference type="NCBI Taxonomy" id="44058"/>
    <lineage>
        <taxon>Eukaryota</taxon>
        <taxon>Sar</taxon>
        <taxon>Stramenopiles</taxon>
        <taxon>Ochrophyta</taxon>
        <taxon>Pelagophyceae</taxon>
        <taxon>Pelagomonadales</taxon>
        <taxon>Aureoumbra</taxon>
    </lineage>
</organism>
<evidence type="ECO:0000313" key="2">
    <source>
        <dbReference type="EMBL" id="CAE0373842.1"/>
    </source>
</evidence>
<dbReference type="AlphaFoldDB" id="A0A7S3K3Q1"/>
<sequence length="560" mass="64157">MVTARMIERRRPIKLRTKKRRHRVLTIAVGLAVFVYCIVAFTQFVPRLGTVRALTMVTLVPSVQPTLRPTFSKPSFEPTPRPTPKPTRKKEVAKEERPRRRGIFEMSAKEQRKHLRALHMESGPGTKAADIFIAYARKFNYSRATSNAESILIVTASYRDPEAPSTIARAFARATNPQRIHVAIHAQNVQGNNEPERDPIGGLHFLNVSCPKHPVCAAVAQNRVRVSYEFYKRAEGPTVAKSLAERLYQNETYALVIDSHCHFAFNWDNLAIEMFQSIGNDHAILTAYPDGYPASQQRGNGLDSSYAPKIDVSRISCITRTRRVNVHNTVSFKHDMRSCAIQKGSNPQARVAFFAAGFSFSKGHRILRVPFDYHTPYLFDGEEISLGVRAWSWGYDFYLPTKSIISHLYIPANSPLRPVFWTLDWGLRWPLQYRSLLRVHRQLRINNNLSPDAQIDLINLDDWERYDTGPRRDPRDFFKWASVDVKRDWGDKCSAPPWMNENKPQKAYCWSKDLSHDYEQVPGGLPYVPWKSGTEDLFPPLIRTSSYPPPIEQHWSPSPS</sequence>
<accession>A0A7S3K3Q1</accession>